<accession>A0A9X1JLZ9</accession>
<dbReference type="PANTHER" id="PTHR43861">
    <property type="entry name" value="TRANS-ACONITATE 2-METHYLTRANSFERASE-RELATED"/>
    <property type="match status" value="1"/>
</dbReference>
<reference evidence="1" key="1">
    <citation type="submission" date="2021-04" db="EMBL/GenBank/DDBJ databases">
        <authorList>
            <person name="Pira H."/>
            <person name="Risdian C."/>
            <person name="Wink J."/>
        </authorList>
    </citation>
    <scope>NUCLEOTIDE SEQUENCE</scope>
    <source>
        <strain evidence="1">WH158</strain>
    </source>
</reference>
<gene>
    <name evidence="1" type="ORF">KCG46_01665</name>
</gene>
<sequence length="230" mass="25425">MVRNSNSTPAQSRSSSDAYARKAPQYFGGVRRDFVDLLSRDATPHVLEIGCGSGETGAAALAEGRCDRYFGVEIATAAADLAQTRLTEVIKGDVERLELPWPDGYFDAVLMSEVLEHLVDPWSAVQSVAAKLKPGAIVLASSPNVAQMKIVRELIADRWELTDTGVMDRTHLRWFTQNSYRSMFEDAGIRVDSLQPMGRPGRAGRLFNLLTLNRFKHLTMVQICIIGRKA</sequence>
<name>A0A9X1JLZ9_9SPHN</name>
<dbReference type="AlphaFoldDB" id="A0A9X1JLZ9"/>
<dbReference type="CDD" id="cd02440">
    <property type="entry name" value="AdoMet_MTases"/>
    <property type="match status" value="1"/>
</dbReference>
<evidence type="ECO:0000313" key="1">
    <source>
        <dbReference type="EMBL" id="MBV7258278.1"/>
    </source>
</evidence>
<proteinExistence type="predicted"/>
<dbReference type="RefSeq" id="WP_218403616.1">
    <property type="nucleotide sequence ID" value="NZ_JAGSPC010000001.1"/>
</dbReference>
<dbReference type="Pfam" id="PF13489">
    <property type="entry name" value="Methyltransf_23"/>
    <property type="match status" value="1"/>
</dbReference>
<keyword evidence="1" id="KW-0489">Methyltransferase</keyword>
<keyword evidence="2" id="KW-1185">Reference proteome</keyword>
<keyword evidence="1" id="KW-0808">Transferase</keyword>
<protein>
    <submittedName>
        <fullName evidence="1">Class I SAM-dependent methyltransferase</fullName>
    </submittedName>
</protein>
<dbReference type="Proteomes" id="UP001138681">
    <property type="component" value="Unassembled WGS sequence"/>
</dbReference>
<organism evidence="1 2">
    <name type="scientific">Erythrobacter crassostreae</name>
    <dbReference type="NCBI Taxonomy" id="2828328"/>
    <lineage>
        <taxon>Bacteria</taxon>
        <taxon>Pseudomonadati</taxon>
        <taxon>Pseudomonadota</taxon>
        <taxon>Alphaproteobacteria</taxon>
        <taxon>Sphingomonadales</taxon>
        <taxon>Erythrobacteraceae</taxon>
        <taxon>Erythrobacter/Porphyrobacter group</taxon>
        <taxon>Erythrobacter</taxon>
    </lineage>
</organism>
<dbReference type="GO" id="GO:0008168">
    <property type="term" value="F:methyltransferase activity"/>
    <property type="evidence" value="ECO:0007669"/>
    <property type="project" value="UniProtKB-KW"/>
</dbReference>
<dbReference type="GO" id="GO:0032259">
    <property type="term" value="P:methylation"/>
    <property type="evidence" value="ECO:0007669"/>
    <property type="project" value="UniProtKB-KW"/>
</dbReference>
<dbReference type="EMBL" id="JAGSPC010000001">
    <property type="protein sequence ID" value="MBV7258278.1"/>
    <property type="molecule type" value="Genomic_DNA"/>
</dbReference>
<evidence type="ECO:0000313" key="2">
    <source>
        <dbReference type="Proteomes" id="UP001138681"/>
    </source>
</evidence>
<comment type="caution">
    <text evidence="1">The sequence shown here is derived from an EMBL/GenBank/DDBJ whole genome shotgun (WGS) entry which is preliminary data.</text>
</comment>